<dbReference type="GO" id="GO:0004301">
    <property type="term" value="F:epoxide hydrolase activity"/>
    <property type="evidence" value="ECO:0007669"/>
    <property type="project" value="TreeGrafter"/>
</dbReference>
<feature type="domain" description="AB hydrolase-1" evidence="2">
    <location>
        <begin position="35"/>
        <end position="282"/>
    </location>
</feature>
<dbReference type="PRINTS" id="PR00412">
    <property type="entry name" value="EPOXHYDRLASE"/>
</dbReference>
<evidence type="ECO:0000256" key="1">
    <source>
        <dbReference type="ARBA" id="ARBA00022801"/>
    </source>
</evidence>
<proteinExistence type="predicted"/>
<dbReference type="InterPro" id="IPR000639">
    <property type="entry name" value="Epox_hydrolase-like"/>
</dbReference>
<dbReference type="AlphaFoldDB" id="A0A8H3EHW1"/>
<dbReference type="SUPFAM" id="SSF53474">
    <property type="entry name" value="alpha/beta-Hydrolases"/>
    <property type="match status" value="1"/>
</dbReference>
<accession>A0A8H3EHW1</accession>
<evidence type="ECO:0000313" key="3">
    <source>
        <dbReference type="EMBL" id="CAF9905895.1"/>
    </source>
</evidence>
<name>A0A8H3EHW1_9LECA</name>
<dbReference type="InterPro" id="IPR051340">
    <property type="entry name" value="Haloalkane_dehalogenase"/>
</dbReference>
<gene>
    <name evidence="3" type="ORF">HETSPECPRED_005984</name>
</gene>
<dbReference type="PANTHER" id="PTHR42977:SF3">
    <property type="entry name" value="AB HYDROLASE-1 DOMAIN-CONTAINING PROTEIN"/>
    <property type="match status" value="1"/>
</dbReference>
<dbReference type="EMBL" id="CAJPDS010000004">
    <property type="protein sequence ID" value="CAF9905895.1"/>
    <property type="molecule type" value="Genomic_DNA"/>
</dbReference>
<dbReference type="InterPro" id="IPR029058">
    <property type="entry name" value="AB_hydrolase_fold"/>
</dbReference>
<dbReference type="InterPro" id="IPR000073">
    <property type="entry name" value="AB_hydrolase_1"/>
</dbReference>
<sequence length="299" mass="32825">MSNHTHHHHPPTYHNLTVSDGTTIAYTLAGNPSSPPLLLLHGFPSSSHQYRNLIPLLSPTHHIIAPSLPGFGLTSTPPHYPFTFATLTSTLNLFLTALHLSKYAVYIFDYGAPIALRLALQNPSALTAIISQNGNAYTQGFGHPFWDPIFATWSSGNSPATREALRAGAMTLSFTRLQYEAGVPASDLPLIDPVTYNLDYEQNIAPPERQEAQLDLLYDYRTNVDLYPEFHAYFRESQVPLLAIWGKGDPAFVPAGARAFGEDLKGAEIRFVDAGHFALETKGGEIAREVVGFLGRVGW</sequence>
<evidence type="ECO:0000259" key="2">
    <source>
        <dbReference type="Pfam" id="PF00561"/>
    </source>
</evidence>
<reference evidence="3" key="1">
    <citation type="submission" date="2021-03" db="EMBL/GenBank/DDBJ databases">
        <authorList>
            <person name="Tagirdzhanova G."/>
        </authorList>
    </citation>
    <scope>NUCLEOTIDE SEQUENCE</scope>
</reference>
<evidence type="ECO:0000313" key="4">
    <source>
        <dbReference type="Proteomes" id="UP000664521"/>
    </source>
</evidence>
<dbReference type="Proteomes" id="UP000664521">
    <property type="component" value="Unassembled WGS sequence"/>
</dbReference>
<keyword evidence="1" id="KW-0378">Hydrolase</keyword>
<keyword evidence="4" id="KW-1185">Reference proteome</keyword>
<organism evidence="3 4">
    <name type="scientific">Heterodermia speciosa</name>
    <dbReference type="NCBI Taxonomy" id="116794"/>
    <lineage>
        <taxon>Eukaryota</taxon>
        <taxon>Fungi</taxon>
        <taxon>Dikarya</taxon>
        <taxon>Ascomycota</taxon>
        <taxon>Pezizomycotina</taxon>
        <taxon>Lecanoromycetes</taxon>
        <taxon>OSLEUM clade</taxon>
        <taxon>Lecanoromycetidae</taxon>
        <taxon>Caliciales</taxon>
        <taxon>Physciaceae</taxon>
        <taxon>Heterodermia</taxon>
    </lineage>
</organism>
<comment type="caution">
    <text evidence="3">The sequence shown here is derived from an EMBL/GenBank/DDBJ whole genome shotgun (WGS) entry which is preliminary data.</text>
</comment>
<protein>
    <recommendedName>
        <fullName evidence="2">AB hydrolase-1 domain-containing protein</fullName>
    </recommendedName>
</protein>
<dbReference type="Pfam" id="PF00561">
    <property type="entry name" value="Abhydrolase_1"/>
    <property type="match status" value="1"/>
</dbReference>
<dbReference type="PANTHER" id="PTHR42977">
    <property type="entry name" value="HYDROLASE-RELATED"/>
    <property type="match status" value="1"/>
</dbReference>
<dbReference type="Gene3D" id="3.40.50.1820">
    <property type="entry name" value="alpha/beta hydrolase"/>
    <property type="match status" value="1"/>
</dbReference>
<dbReference type="OrthoDB" id="284184at2759"/>